<dbReference type="Proteomes" id="UP001424532">
    <property type="component" value="Unassembled WGS sequence"/>
</dbReference>
<reference evidence="2 3" key="1">
    <citation type="submission" date="2024-05" db="EMBL/GenBank/DDBJ databases">
        <title>Sequence of Lycoming College course isolates.</title>
        <authorList>
            <person name="Reigle C.A."/>
            <person name="Newman J.D."/>
        </authorList>
    </citation>
    <scope>NUCLEOTIDE SEQUENCE [LARGE SCALE GENOMIC DNA]</scope>
    <source>
        <strain evidence="2 3">CAR-09</strain>
    </source>
</reference>
<feature type="non-terminal residue" evidence="2">
    <location>
        <position position="176"/>
    </location>
</feature>
<dbReference type="EMBL" id="JBDLYL010000071">
    <property type="protein sequence ID" value="MEN8643077.1"/>
    <property type="molecule type" value="Genomic_DNA"/>
</dbReference>
<name>A0ABV0DP80_9PSED</name>
<dbReference type="SUPFAM" id="SSF52777">
    <property type="entry name" value="CoA-dependent acyltransferases"/>
    <property type="match status" value="1"/>
</dbReference>
<dbReference type="PANTHER" id="PTHR45398:SF1">
    <property type="entry name" value="ENZYME, PUTATIVE (JCVI)-RELATED"/>
    <property type="match status" value="1"/>
</dbReference>
<protein>
    <submittedName>
        <fullName evidence="2">Condensation domain-containing protein</fullName>
    </submittedName>
</protein>
<keyword evidence="3" id="KW-1185">Reference proteome</keyword>
<dbReference type="InterPro" id="IPR023213">
    <property type="entry name" value="CAT-like_dom_sf"/>
</dbReference>
<evidence type="ECO:0000259" key="1">
    <source>
        <dbReference type="Pfam" id="PF00668"/>
    </source>
</evidence>
<organism evidence="2 3">
    <name type="scientific">Pseudomonas sichuanensis</name>
    <dbReference type="NCBI Taxonomy" id="2213015"/>
    <lineage>
        <taxon>Bacteria</taxon>
        <taxon>Pseudomonadati</taxon>
        <taxon>Pseudomonadota</taxon>
        <taxon>Gammaproteobacteria</taxon>
        <taxon>Pseudomonadales</taxon>
        <taxon>Pseudomonadaceae</taxon>
        <taxon>Pseudomonas</taxon>
    </lineage>
</organism>
<dbReference type="RefSeq" id="WP_347151885.1">
    <property type="nucleotide sequence ID" value="NZ_JBDLYL010000071.1"/>
</dbReference>
<evidence type="ECO:0000313" key="2">
    <source>
        <dbReference type="EMBL" id="MEN8643077.1"/>
    </source>
</evidence>
<sequence>LDGSGLQVAQGRVEGPTALLPIHRVFFDEVQVERHHWNQSVLLKPQQPLDAERLEQALATVLEHHDALRLGFVQEQGQWQATYHGLPEGSVLWRREVADAAALEALGREAQASLDLASGPLLRAVLAEYQGEQRLLLVIHHLAVDGVSWRILFEDLQQAYEQGAQTQLPARTSSVR</sequence>
<evidence type="ECO:0000313" key="3">
    <source>
        <dbReference type="Proteomes" id="UP001424532"/>
    </source>
</evidence>
<proteinExistence type="predicted"/>
<feature type="non-terminal residue" evidence="2">
    <location>
        <position position="1"/>
    </location>
</feature>
<comment type="caution">
    <text evidence="2">The sequence shown here is derived from an EMBL/GenBank/DDBJ whole genome shotgun (WGS) entry which is preliminary data.</text>
</comment>
<dbReference type="InterPro" id="IPR001242">
    <property type="entry name" value="Condensation_dom"/>
</dbReference>
<dbReference type="Gene3D" id="3.30.559.10">
    <property type="entry name" value="Chloramphenicol acetyltransferase-like domain"/>
    <property type="match status" value="1"/>
</dbReference>
<gene>
    <name evidence="2" type="ORF">ABFE88_25810</name>
</gene>
<accession>A0ABV0DP80</accession>
<dbReference type="Pfam" id="PF00668">
    <property type="entry name" value="Condensation"/>
    <property type="match status" value="1"/>
</dbReference>
<feature type="domain" description="Condensation" evidence="1">
    <location>
        <begin position="21"/>
        <end position="171"/>
    </location>
</feature>
<dbReference type="PANTHER" id="PTHR45398">
    <property type="match status" value="1"/>
</dbReference>